<comment type="caution">
    <text evidence="12">The sequence shown here is derived from an EMBL/GenBank/DDBJ whole genome shotgun (WGS) entry which is preliminary data.</text>
</comment>
<dbReference type="Gene3D" id="2.60.40.10">
    <property type="entry name" value="Immunoglobulins"/>
    <property type="match status" value="2"/>
</dbReference>
<reference evidence="12" key="1">
    <citation type="submission" date="2022-08" db="EMBL/GenBank/DDBJ databases">
        <title>Genome sequencing of akame (Lates japonicus).</title>
        <authorList>
            <person name="Hashiguchi Y."/>
            <person name="Takahashi H."/>
        </authorList>
    </citation>
    <scope>NUCLEOTIDE SEQUENCE</scope>
    <source>
        <strain evidence="12">Kochi</strain>
    </source>
</reference>
<evidence type="ECO:0000259" key="11">
    <source>
        <dbReference type="PROSITE" id="PS50835"/>
    </source>
</evidence>
<keyword evidence="3 9" id="KW-0472">Membrane</keyword>
<dbReference type="GO" id="GO:0050852">
    <property type="term" value="P:T cell receptor signaling pathway"/>
    <property type="evidence" value="ECO:0007669"/>
    <property type="project" value="TreeGrafter"/>
</dbReference>
<feature type="compositionally biased region" description="Polar residues" evidence="8">
    <location>
        <begin position="364"/>
        <end position="389"/>
    </location>
</feature>
<dbReference type="PROSITE" id="PS50835">
    <property type="entry name" value="IG_LIKE"/>
    <property type="match status" value="2"/>
</dbReference>
<feature type="domain" description="Ig-like" evidence="11">
    <location>
        <begin position="145"/>
        <end position="230"/>
    </location>
</feature>
<keyword evidence="7" id="KW-0175">Coiled coil</keyword>
<feature type="chain" id="PRO_5042034188" evidence="10">
    <location>
        <begin position="24"/>
        <end position="490"/>
    </location>
</feature>
<name>A0AAD3N8H4_LATJO</name>
<keyword evidence="6" id="KW-0393">Immunoglobulin domain</keyword>
<dbReference type="SMART" id="SM00409">
    <property type="entry name" value="IG"/>
    <property type="match status" value="1"/>
</dbReference>
<proteinExistence type="predicted"/>
<dbReference type="Pfam" id="PF22705">
    <property type="entry name" value="C2-set_3"/>
    <property type="match status" value="1"/>
</dbReference>
<evidence type="ECO:0000256" key="10">
    <source>
        <dbReference type="SAM" id="SignalP"/>
    </source>
</evidence>
<sequence>MYYRLFLVSALLSGLTGESSVHGSPERAHGPKKVLAFAGEEVILPCAFNVTASSDFPTVEWSKEGLEPDVIFLYRDGCETYEMKHPEFEYRTSFIMKELKNGDISLRISNVRLSDAGKYQCMRLWKNAPRDITTVELVVGAVSGPKLSVVSTESGGVTLQCEASCWLPEPEIKFLDDHGDEIPAEDPKRNPNSSGCHNVTRRVTLQTATSRVTCRVHQLDYNQTRVTEINIPADCMRSFTVIIVIAVGGTILFVLACGLVFLLWKKCGKSAKVQKLPVTRQESDSTVGGTSENRLLLEPRGADSVDNSAVEHLTKKIAELESQLREKDETIRQLQNRPQLSPVVCYYNQPTVVCSPSRTLQTSILTNDHNSTPTVPRNSNPPKSANLPQNKCPKPGTQRQNSNPGLSRPIQKPRRNNSSPALFSCNATELSSSSSGSTSERKQGRFRRSMSESGAQPDPNLAKLQRRYSLAFHNRYGLLAELKEESDADS</sequence>
<evidence type="ECO:0000313" key="12">
    <source>
        <dbReference type="EMBL" id="GLD68111.1"/>
    </source>
</evidence>
<dbReference type="GO" id="GO:1903037">
    <property type="term" value="P:regulation of leukocyte cell-cell adhesion"/>
    <property type="evidence" value="ECO:0007669"/>
    <property type="project" value="UniProtKB-ARBA"/>
</dbReference>
<evidence type="ECO:0000313" key="13">
    <source>
        <dbReference type="Proteomes" id="UP001279410"/>
    </source>
</evidence>
<dbReference type="PANTHER" id="PTHR24100">
    <property type="entry name" value="BUTYROPHILIN"/>
    <property type="match status" value="1"/>
</dbReference>
<dbReference type="FunFam" id="2.60.40.10:FF:000142">
    <property type="entry name" value="V-set domain-containing T-cell activation inhibitor 1"/>
    <property type="match status" value="1"/>
</dbReference>
<evidence type="ECO:0000256" key="9">
    <source>
        <dbReference type="SAM" id="Phobius"/>
    </source>
</evidence>
<keyword evidence="4" id="KW-1015">Disulfide bond</keyword>
<gene>
    <name evidence="12" type="ORF">AKAME5_001943000</name>
</gene>
<feature type="region of interest" description="Disordered" evidence="8">
    <location>
        <begin position="364"/>
        <end position="462"/>
    </location>
</feature>
<dbReference type="InterPro" id="IPR013106">
    <property type="entry name" value="Ig_V-set"/>
</dbReference>
<evidence type="ECO:0000256" key="3">
    <source>
        <dbReference type="ARBA" id="ARBA00023136"/>
    </source>
</evidence>
<protein>
    <submittedName>
        <fullName evidence="12">Butyrophilin subfamily 3 member A2-like protein</fullName>
    </submittedName>
</protein>
<dbReference type="InterPro" id="IPR003599">
    <property type="entry name" value="Ig_sub"/>
</dbReference>
<evidence type="ECO:0000256" key="2">
    <source>
        <dbReference type="ARBA" id="ARBA00022729"/>
    </source>
</evidence>
<comment type="subcellular location">
    <subcellularLocation>
        <location evidence="1">Membrane</location>
    </subcellularLocation>
</comment>
<evidence type="ECO:0000256" key="1">
    <source>
        <dbReference type="ARBA" id="ARBA00004370"/>
    </source>
</evidence>
<evidence type="ECO:0000256" key="7">
    <source>
        <dbReference type="SAM" id="Coils"/>
    </source>
</evidence>
<keyword evidence="9" id="KW-0812">Transmembrane</keyword>
<dbReference type="GO" id="GO:0001817">
    <property type="term" value="P:regulation of cytokine production"/>
    <property type="evidence" value="ECO:0007669"/>
    <property type="project" value="TreeGrafter"/>
</dbReference>
<dbReference type="GO" id="GO:0005102">
    <property type="term" value="F:signaling receptor binding"/>
    <property type="evidence" value="ECO:0007669"/>
    <property type="project" value="TreeGrafter"/>
</dbReference>
<keyword evidence="2 10" id="KW-0732">Signal</keyword>
<keyword evidence="13" id="KW-1185">Reference proteome</keyword>
<dbReference type="Pfam" id="PF07686">
    <property type="entry name" value="V-set"/>
    <property type="match status" value="1"/>
</dbReference>
<accession>A0AAD3N8H4</accession>
<dbReference type="EMBL" id="BRZM01000125">
    <property type="protein sequence ID" value="GLD68111.1"/>
    <property type="molecule type" value="Genomic_DNA"/>
</dbReference>
<dbReference type="InterPro" id="IPR013783">
    <property type="entry name" value="Ig-like_fold"/>
</dbReference>
<dbReference type="SUPFAM" id="SSF48726">
    <property type="entry name" value="Immunoglobulin"/>
    <property type="match status" value="2"/>
</dbReference>
<evidence type="ECO:0000256" key="5">
    <source>
        <dbReference type="ARBA" id="ARBA00023180"/>
    </source>
</evidence>
<feature type="coiled-coil region" evidence="7">
    <location>
        <begin position="310"/>
        <end position="337"/>
    </location>
</feature>
<dbReference type="InterPro" id="IPR053896">
    <property type="entry name" value="BTN3A2-like_Ig-C"/>
</dbReference>
<evidence type="ECO:0000256" key="4">
    <source>
        <dbReference type="ARBA" id="ARBA00023157"/>
    </source>
</evidence>
<organism evidence="12 13">
    <name type="scientific">Lates japonicus</name>
    <name type="common">Japanese lates</name>
    <dbReference type="NCBI Taxonomy" id="270547"/>
    <lineage>
        <taxon>Eukaryota</taxon>
        <taxon>Metazoa</taxon>
        <taxon>Chordata</taxon>
        <taxon>Craniata</taxon>
        <taxon>Vertebrata</taxon>
        <taxon>Euteleostomi</taxon>
        <taxon>Actinopterygii</taxon>
        <taxon>Neopterygii</taxon>
        <taxon>Teleostei</taxon>
        <taxon>Neoteleostei</taxon>
        <taxon>Acanthomorphata</taxon>
        <taxon>Carangaria</taxon>
        <taxon>Carangaria incertae sedis</taxon>
        <taxon>Centropomidae</taxon>
        <taxon>Lates</taxon>
    </lineage>
</organism>
<feature type="transmembrane region" description="Helical" evidence="9">
    <location>
        <begin position="239"/>
        <end position="264"/>
    </location>
</feature>
<feature type="domain" description="Ig-like" evidence="11">
    <location>
        <begin position="25"/>
        <end position="121"/>
    </location>
</feature>
<evidence type="ECO:0000256" key="8">
    <source>
        <dbReference type="SAM" id="MobiDB-lite"/>
    </source>
</evidence>
<dbReference type="Proteomes" id="UP001279410">
    <property type="component" value="Unassembled WGS sequence"/>
</dbReference>
<dbReference type="AlphaFoldDB" id="A0AAD3N8H4"/>
<dbReference type="InterPro" id="IPR050504">
    <property type="entry name" value="IgSF_BTN/MOG"/>
</dbReference>
<dbReference type="PANTHER" id="PTHR24100:SF151">
    <property type="entry name" value="ICOS LIGAND"/>
    <property type="match status" value="1"/>
</dbReference>
<evidence type="ECO:0000256" key="6">
    <source>
        <dbReference type="ARBA" id="ARBA00023319"/>
    </source>
</evidence>
<dbReference type="GO" id="GO:0009897">
    <property type="term" value="C:external side of plasma membrane"/>
    <property type="evidence" value="ECO:0007669"/>
    <property type="project" value="TreeGrafter"/>
</dbReference>
<feature type="compositionally biased region" description="Polar residues" evidence="8">
    <location>
        <begin position="416"/>
        <end position="430"/>
    </location>
</feature>
<keyword evidence="9" id="KW-1133">Transmembrane helix</keyword>
<dbReference type="InterPro" id="IPR036179">
    <property type="entry name" value="Ig-like_dom_sf"/>
</dbReference>
<dbReference type="GO" id="GO:0050863">
    <property type="term" value="P:regulation of T cell activation"/>
    <property type="evidence" value="ECO:0007669"/>
    <property type="project" value="UniProtKB-ARBA"/>
</dbReference>
<keyword evidence="5" id="KW-0325">Glycoprotein</keyword>
<feature type="signal peptide" evidence="10">
    <location>
        <begin position="1"/>
        <end position="23"/>
    </location>
</feature>
<dbReference type="InterPro" id="IPR007110">
    <property type="entry name" value="Ig-like_dom"/>
</dbReference>